<name>A0A254T858_9BURK</name>
<protein>
    <submittedName>
        <fullName evidence="12">Porin</fullName>
    </submittedName>
</protein>
<keyword evidence="6" id="KW-0732">Signal</keyword>
<evidence type="ECO:0000256" key="7">
    <source>
        <dbReference type="ARBA" id="ARBA00023065"/>
    </source>
</evidence>
<dbReference type="EMBL" id="LSTO01000002">
    <property type="protein sequence ID" value="OWW18826.1"/>
    <property type="molecule type" value="Genomic_DNA"/>
</dbReference>
<comment type="subunit">
    <text evidence="2">Homotrimer.</text>
</comment>
<evidence type="ECO:0000256" key="3">
    <source>
        <dbReference type="ARBA" id="ARBA00022448"/>
    </source>
</evidence>
<dbReference type="InterPro" id="IPR050298">
    <property type="entry name" value="Gram-neg_bact_OMP"/>
</dbReference>
<keyword evidence="4" id="KW-1134">Transmembrane beta strand</keyword>
<keyword evidence="8" id="KW-0626">Porin</keyword>
<evidence type="ECO:0000256" key="9">
    <source>
        <dbReference type="ARBA" id="ARBA00023136"/>
    </source>
</evidence>
<keyword evidence="5" id="KW-0812">Transmembrane</keyword>
<accession>A0A254T858</accession>
<dbReference type="GO" id="GO:0046930">
    <property type="term" value="C:pore complex"/>
    <property type="evidence" value="ECO:0007669"/>
    <property type="project" value="UniProtKB-KW"/>
</dbReference>
<evidence type="ECO:0000256" key="10">
    <source>
        <dbReference type="ARBA" id="ARBA00023237"/>
    </source>
</evidence>
<dbReference type="PANTHER" id="PTHR34501">
    <property type="entry name" value="PROTEIN YDDL-RELATED"/>
    <property type="match status" value="1"/>
</dbReference>
<dbReference type="InterPro" id="IPR001702">
    <property type="entry name" value="Porin_Gram-ve"/>
</dbReference>
<evidence type="ECO:0000259" key="11">
    <source>
        <dbReference type="Pfam" id="PF13609"/>
    </source>
</evidence>
<dbReference type="GO" id="GO:0015288">
    <property type="term" value="F:porin activity"/>
    <property type="evidence" value="ECO:0007669"/>
    <property type="project" value="UniProtKB-KW"/>
</dbReference>
<evidence type="ECO:0000256" key="4">
    <source>
        <dbReference type="ARBA" id="ARBA00022452"/>
    </source>
</evidence>
<dbReference type="GO" id="GO:0034220">
    <property type="term" value="P:monoatomic ion transmembrane transport"/>
    <property type="evidence" value="ECO:0007669"/>
    <property type="project" value="InterPro"/>
</dbReference>
<comment type="caution">
    <text evidence="12">The sequence shown here is derived from an EMBL/GenBank/DDBJ whole genome shotgun (WGS) entry which is preliminary data.</text>
</comment>
<comment type="subcellular location">
    <subcellularLocation>
        <location evidence="1">Cell outer membrane</location>
        <topology evidence="1">Multi-pass membrane protein</topology>
    </subcellularLocation>
</comment>
<dbReference type="Pfam" id="PF13609">
    <property type="entry name" value="Porin_4"/>
    <property type="match status" value="1"/>
</dbReference>
<evidence type="ECO:0000256" key="2">
    <source>
        <dbReference type="ARBA" id="ARBA00011233"/>
    </source>
</evidence>
<dbReference type="PRINTS" id="PR00182">
    <property type="entry name" value="ECOLNEIPORIN"/>
</dbReference>
<evidence type="ECO:0000313" key="13">
    <source>
        <dbReference type="Proteomes" id="UP000197535"/>
    </source>
</evidence>
<reference evidence="12 13" key="1">
    <citation type="submission" date="2016-02" db="EMBL/GenBank/DDBJ databases">
        <authorList>
            <person name="Wen L."/>
            <person name="He K."/>
            <person name="Yang H."/>
        </authorList>
    </citation>
    <scope>NUCLEOTIDE SEQUENCE [LARGE SCALE GENOMIC DNA]</scope>
    <source>
        <strain evidence="12 13">TSA40</strain>
    </source>
</reference>
<keyword evidence="13" id="KW-1185">Reference proteome</keyword>
<feature type="domain" description="Porin" evidence="11">
    <location>
        <begin position="1"/>
        <end position="294"/>
    </location>
</feature>
<sequence>TLLAAVSGGTAAQSAVSVYGLVDLGVVAEGGGPGGSLLKLTSGVSAGSRIGFRGTEDLGGGLKAKFVLESGIAADTGGITQGGLVYGRQAFVGLDGHFGSLTAGRQYTPHFLAIDDVDPFGTAFAGNSTNLMGTTARMNNALIYSTPTLGGFSAQAAYGFGEVAGNNSGSRQVGARLGYAAGPLSFGLAYHGTNDALGVRAGKNTLVSGKYDFGAGWASLAYNVNDGAPGVDNRDILVGVSVPVASGTIMASYVRKDDRTAANQDANQVGIGYVHDLSKRTALYTSYARIDNKNGAAYTVGSAIEAGSGNRAFNVGVRHRF</sequence>
<dbReference type="Proteomes" id="UP000197535">
    <property type="component" value="Unassembled WGS sequence"/>
</dbReference>
<dbReference type="CDD" id="cd00342">
    <property type="entry name" value="gram_neg_porins"/>
    <property type="match status" value="1"/>
</dbReference>
<dbReference type="InterPro" id="IPR033900">
    <property type="entry name" value="Gram_neg_porin_domain"/>
</dbReference>
<dbReference type="SUPFAM" id="SSF56935">
    <property type="entry name" value="Porins"/>
    <property type="match status" value="1"/>
</dbReference>
<feature type="non-terminal residue" evidence="12">
    <location>
        <position position="1"/>
    </location>
</feature>
<evidence type="ECO:0000256" key="8">
    <source>
        <dbReference type="ARBA" id="ARBA00023114"/>
    </source>
</evidence>
<keyword evidence="7" id="KW-0406">Ion transport</keyword>
<dbReference type="InterPro" id="IPR023614">
    <property type="entry name" value="Porin_dom_sf"/>
</dbReference>
<dbReference type="PANTHER" id="PTHR34501:SF9">
    <property type="entry name" value="MAJOR OUTER MEMBRANE PROTEIN P.IA"/>
    <property type="match status" value="1"/>
</dbReference>
<keyword evidence="9" id="KW-0472">Membrane</keyword>
<dbReference type="InterPro" id="IPR002299">
    <property type="entry name" value="Porin_Neis"/>
</dbReference>
<dbReference type="GO" id="GO:0009279">
    <property type="term" value="C:cell outer membrane"/>
    <property type="evidence" value="ECO:0007669"/>
    <property type="project" value="UniProtKB-SubCell"/>
</dbReference>
<evidence type="ECO:0000313" key="12">
    <source>
        <dbReference type="EMBL" id="OWW18826.1"/>
    </source>
</evidence>
<dbReference type="AlphaFoldDB" id="A0A254T858"/>
<keyword evidence="3" id="KW-0813">Transport</keyword>
<proteinExistence type="predicted"/>
<evidence type="ECO:0000256" key="1">
    <source>
        <dbReference type="ARBA" id="ARBA00004571"/>
    </source>
</evidence>
<dbReference type="Gene3D" id="2.40.160.10">
    <property type="entry name" value="Porin"/>
    <property type="match status" value="1"/>
</dbReference>
<gene>
    <name evidence="12" type="ORF">AYR66_04545</name>
</gene>
<dbReference type="RefSeq" id="WP_337367508.1">
    <property type="nucleotide sequence ID" value="NZ_LSTO01000002.1"/>
</dbReference>
<keyword evidence="10" id="KW-0998">Cell outer membrane</keyword>
<evidence type="ECO:0000256" key="5">
    <source>
        <dbReference type="ARBA" id="ARBA00022692"/>
    </source>
</evidence>
<organism evidence="12 13">
    <name type="scientific">Noviherbaspirillum denitrificans</name>
    <dbReference type="NCBI Taxonomy" id="1968433"/>
    <lineage>
        <taxon>Bacteria</taxon>
        <taxon>Pseudomonadati</taxon>
        <taxon>Pseudomonadota</taxon>
        <taxon>Betaproteobacteria</taxon>
        <taxon>Burkholderiales</taxon>
        <taxon>Oxalobacteraceae</taxon>
        <taxon>Noviherbaspirillum</taxon>
    </lineage>
</organism>
<dbReference type="PRINTS" id="PR00184">
    <property type="entry name" value="NEISSPPORIN"/>
</dbReference>
<evidence type="ECO:0000256" key="6">
    <source>
        <dbReference type="ARBA" id="ARBA00022729"/>
    </source>
</evidence>